<keyword evidence="3" id="KW-1185">Reference proteome</keyword>
<dbReference type="EMBL" id="KN835162">
    <property type="protein sequence ID" value="KIK46181.1"/>
    <property type="molecule type" value="Genomic_DNA"/>
</dbReference>
<sequence length="77" mass="8617">MRLSSLVVVVAWTASIFVSAIPTVFSTTCRAIGKTCDEDSDCCSDVCKYIVDCSSKFCYVDEERPESKRLTRFEVDC</sequence>
<dbReference type="OrthoDB" id="2673002at2759"/>
<feature type="signal peptide" evidence="1">
    <location>
        <begin position="1"/>
        <end position="20"/>
    </location>
</feature>
<reference evidence="2 3" key="1">
    <citation type="submission" date="2014-04" db="EMBL/GenBank/DDBJ databases">
        <authorList>
            <consortium name="DOE Joint Genome Institute"/>
            <person name="Kuo A."/>
            <person name="Ruytinx J."/>
            <person name="Rineau F."/>
            <person name="Colpaert J."/>
            <person name="Kohler A."/>
            <person name="Nagy L.G."/>
            <person name="Floudas D."/>
            <person name="Copeland A."/>
            <person name="Barry K.W."/>
            <person name="Cichocki N."/>
            <person name="Veneault-Fourrey C."/>
            <person name="LaButti K."/>
            <person name="Lindquist E.A."/>
            <person name="Lipzen A."/>
            <person name="Lundell T."/>
            <person name="Morin E."/>
            <person name="Murat C."/>
            <person name="Sun H."/>
            <person name="Tunlid A."/>
            <person name="Henrissat B."/>
            <person name="Grigoriev I.V."/>
            <person name="Hibbett D.S."/>
            <person name="Martin F."/>
            <person name="Nordberg H.P."/>
            <person name="Cantor M.N."/>
            <person name="Hua S.X."/>
        </authorList>
    </citation>
    <scope>NUCLEOTIDE SEQUENCE [LARGE SCALE GENOMIC DNA]</scope>
    <source>
        <strain evidence="2 3">UH-Slu-Lm8-n1</strain>
    </source>
</reference>
<gene>
    <name evidence="2" type="ORF">CY34DRAFT_800692</name>
</gene>
<organism evidence="2 3">
    <name type="scientific">Suillus luteus UH-Slu-Lm8-n1</name>
    <dbReference type="NCBI Taxonomy" id="930992"/>
    <lineage>
        <taxon>Eukaryota</taxon>
        <taxon>Fungi</taxon>
        <taxon>Dikarya</taxon>
        <taxon>Basidiomycota</taxon>
        <taxon>Agaricomycotina</taxon>
        <taxon>Agaricomycetes</taxon>
        <taxon>Agaricomycetidae</taxon>
        <taxon>Boletales</taxon>
        <taxon>Suillineae</taxon>
        <taxon>Suillaceae</taxon>
        <taxon>Suillus</taxon>
    </lineage>
</organism>
<protein>
    <submittedName>
        <fullName evidence="2">Uncharacterized protein</fullName>
    </submittedName>
</protein>
<feature type="chain" id="PRO_5002206989" evidence="1">
    <location>
        <begin position="21"/>
        <end position="77"/>
    </location>
</feature>
<dbReference type="HOGENOM" id="CLU_2672762_0_0_1"/>
<dbReference type="Proteomes" id="UP000054485">
    <property type="component" value="Unassembled WGS sequence"/>
</dbReference>
<proteinExistence type="predicted"/>
<dbReference type="AlphaFoldDB" id="A0A0D0AWT5"/>
<dbReference type="InParanoid" id="A0A0D0AWT5"/>
<keyword evidence="1" id="KW-0732">Signal</keyword>
<evidence type="ECO:0000313" key="3">
    <source>
        <dbReference type="Proteomes" id="UP000054485"/>
    </source>
</evidence>
<reference evidence="3" key="2">
    <citation type="submission" date="2015-01" db="EMBL/GenBank/DDBJ databases">
        <title>Evolutionary Origins and Diversification of the Mycorrhizal Mutualists.</title>
        <authorList>
            <consortium name="DOE Joint Genome Institute"/>
            <consortium name="Mycorrhizal Genomics Consortium"/>
            <person name="Kohler A."/>
            <person name="Kuo A."/>
            <person name="Nagy L.G."/>
            <person name="Floudas D."/>
            <person name="Copeland A."/>
            <person name="Barry K.W."/>
            <person name="Cichocki N."/>
            <person name="Veneault-Fourrey C."/>
            <person name="LaButti K."/>
            <person name="Lindquist E.A."/>
            <person name="Lipzen A."/>
            <person name="Lundell T."/>
            <person name="Morin E."/>
            <person name="Murat C."/>
            <person name="Riley R."/>
            <person name="Ohm R."/>
            <person name="Sun H."/>
            <person name="Tunlid A."/>
            <person name="Henrissat B."/>
            <person name="Grigoriev I.V."/>
            <person name="Hibbett D.S."/>
            <person name="Martin F."/>
        </authorList>
    </citation>
    <scope>NUCLEOTIDE SEQUENCE [LARGE SCALE GENOMIC DNA]</scope>
    <source>
        <strain evidence="3">UH-Slu-Lm8-n1</strain>
    </source>
</reference>
<evidence type="ECO:0000313" key="2">
    <source>
        <dbReference type="EMBL" id="KIK46181.1"/>
    </source>
</evidence>
<evidence type="ECO:0000256" key="1">
    <source>
        <dbReference type="SAM" id="SignalP"/>
    </source>
</evidence>
<name>A0A0D0AWT5_9AGAM</name>
<accession>A0A0D0AWT5</accession>